<comment type="function">
    <text evidence="6">GTPase that associates with the 50S ribosomal subunit and may have a role during protein synthesis or ribosome biogenesis.</text>
</comment>
<dbReference type="InterPro" id="IPR006073">
    <property type="entry name" value="GTP-bd"/>
</dbReference>
<protein>
    <recommendedName>
        <fullName evidence="6">GTPase HflX</fullName>
    </recommendedName>
    <alternativeName>
        <fullName evidence="6">GTP-binding protein HflX</fullName>
    </alternativeName>
</protein>
<reference evidence="9 10" key="1">
    <citation type="submission" date="2016-11" db="EMBL/GenBank/DDBJ databases">
        <authorList>
            <person name="Jaros S."/>
            <person name="Januszkiewicz K."/>
            <person name="Wedrychowicz H."/>
        </authorList>
    </citation>
    <scope>NUCLEOTIDE SEQUENCE [LARGE SCALE GENOMIC DNA]</scope>
    <source>
        <strain evidence="9 10">DSM 19022</strain>
    </source>
</reference>
<dbReference type="RefSeq" id="WP_073026930.1">
    <property type="nucleotide sequence ID" value="NZ_FQZS01000022.1"/>
</dbReference>
<keyword evidence="3 6" id="KW-0547">Nucleotide-binding</keyword>
<comment type="subunit">
    <text evidence="6">Monomer. Associates with the 50S ribosomal subunit.</text>
</comment>
<evidence type="ECO:0000256" key="6">
    <source>
        <dbReference type="HAMAP-Rule" id="MF_00900"/>
    </source>
</evidence>
<evidence type="ECO:0000256" key="2">
    <source>
        <dbReference type="ARBA" id="ARBA00022723"/>
    </source>
</evidence>
<dbReference type="InterPro" id="IPR032305">
    <property type="entry name" value="GTP-bd_M"/>
</dbReference>
<dbReference type="GO" id="GO:0003924">
    <property type="term" value="F:GTPase activity"/>
    <property type="evidence" value="ECO:0007669"/>
    <property type="project" value="UniProtKB-UniRule"/>
</dbReference>
<dbReference type="GO" id="GO:0005525">
    <property type="term" value="F:GTP binding"/>
    <property type="evidence" value="ECO:0007669"/>
    <property type="project" value="UniProtKB-UniRule"/>
</dbReference>
<dbReference type="GO" id="GO:0043022">
    <property type="term" value="F:ribosome binding"/>
    <property type="evidence" value="ECO:0007669"/>
    <property type="project" value="TreeGrafter"/>
</dbReference>
<comment type="similarity">
    <text evidence="6">Belongs to the TRAFAC class OBG-HflX-like GTPase superfamily. HflX GTPase family.</text>
</comment>
<sequence>MVDNGIKKNILEKLDSLKGEILDNTLLISYEALSIICDITGEANREVAIFINRRGEIIDAVIGDYNTAELRQYSERRSEDSLSGIRCIHTHPNGYGMLSDMDISALKALKLDLIIAIGVINGIPQEAYYAYLSKKNSDYDTVCKGPFTINDFLSINAQDLISEIEKNYKIKRDNTFSVANDKEKAILVGINGLEDLDELKELLDTAGGIEVGRIAQNKHTVDNAYLIGKGKLKELKMEVQKKEANLVIFDEELTGIQIRNLERELDVRVIDRTQLILDIFAKRASSKEGKLQVELAQLKYMMPRLIGFGVQMSRTGGGIGTRGPGEKKLEIDRRRIRERVRELERDVDEIKKHRDLIRINRADSTFLVCLVGYTNAGKSTLLNSLSDSQVYVEDKLFATLDPTVRKVSLKSGQDVVISDTVGFINKLPHDLVAAFKSTLEEVVYANLLIHVVDGSNENYEEQIEVVNNVLKDLGADNKPTILAINKIDKNMSINSLYSLELRTNSDIIFISAKNKINLDKLLDRIEHYVNLNNKVYEMVIPYAEGALLAYLHDNGKIIKKEYRENGIYVMGEFDSIASARAKDYICQNQK</sequence>
<dbReference type="PRINTS" id="PR00326">
    <property type="entry name" value="GTP1OBG"/>
</dbReference>
<evidence type="ECO:0000256" key="5">
    <source>
        <dbReference type="ARBA" id="ARBA00023134"/>
    </source>
</evidence>
<dbReference type="GO" id="GO:0005737">
    <property type="term" value="C:cytoplasm"/>
    <property type="evidence" value="ECO:0007669"/>
    <property type="project" value="UniProtKB-SubCell"/>
</dbReference>
<evidence type="ECO:0000313" key="10">
    <source>
        <dbReference type="Proteomes" id="UP000184442"/>
    </source>
</evidence>
<proteinExistence type="inferred from homology"/>
<dbReference type="FunFam" id="3.40.50.11060:FF:000001">
    <property type="entry name" value="GTPase HflX"/>
    <property type="match status" value="1"/>
</dbReference>
<dbReference type="Gene3D" id="6.10.250.2860">
    <property type="match status" value="1"/>
</dbReference>
<dbReference type="CDD" id="cd01878">
    <property type="entry name" value="HflX"/>
    <property type="match status" value="1"/>
</dbReference>
<gene>
    <name evidence="6" type="primary">hflX</name>
    <name evidence="9" type="ORF">SAMN02745176_02896</name>
</gene>
<dbReference type="Proteomes" id="UP000184442">
    <property type="component" value="Unassembled WGS sequence"/>
</dbReference>
<dbReference type="InterPro" id="IPR005225">
    <property type="entry name" value="Small_GTP-bd"/>
</dbReference>
<dbReference type="PROSITE" id="PS51705">
    <property type="entry name" value="G_HFLX"/>
    <property type="match status" value="1"/>
</dbReference>
<evidence type="ECO:0000256" key="7">
    <source>
        <dbReference type="SAM" id="Coils"/>
    </source>
</evidence>
<evidence type="ECO:0000256" key="3">
    <source>
        <dbReference type="ARBA" id="ARBA00022741"/>
    </source>
</evidence>
<dbReference type="SUPFAM" id="SSF52540">
    <property type="entry name" value="P-loop containing nucleoside triphosphate hydrolases"/>
    <property type="match status" value="1"/>
</dbReference>
<dbReference type="NCBIfam" id="TIGR00231">
    <property type="entry name" value="small_GTP"/>
    <property type="match status" value="1"/>
</dbReference>
<evidence type="ECO:0000256" key="1">
    <source>
        <dbReference type="ARBA" id="ARBA00022490"/>
    </source>
</evidence>
<dbReference type="InterPro" id="IPR016496">
    <property type="entry name" value="GTPase_HflX"/>
</dbReference>
<dbReference type="NCBIfam" id="TIGR03156">
    <property type="entry name" value="GTP_HflX"/>
    <property type="match status" value="1"/>
</dbReference>
<dbReference type="HAMAP" id="MF_00900">
    <property type="entry name" value="GTPase_HflX"/>
    <property type="match status" value="1"/>
</dbReference>
<comment type="subcellular location">
    <subcellularLocation>
        <location evidence="6">Cytoplasm</location>
    </subcellularLocation>
    <text evidence="6">May associate with membranes.</text>
</comment>
<evidence type="ECO:0000259" key="8">
    <source>
        <dbReference type="PROSITE" id="PS51705"/>
    </source>
</evidence>
<keyword evidence="4" id="KW-0460">Magnesium</keyword>
<dbReference type="Pfam" id="PF01926">
    <property type="entry name" value="MMR_HSR1"/>
    <property type="match status" value="1"/>
</dbReference>
<dbReference type="OrthoDB" id="9812272at2"/>
<dbReference type="InterPro" id="IPR030394">
    <property type="entry name" value="G_HFLX_dom"/>
</dbReference>
<evidence type="ECO:0000256" key="4">
    <source>
        <dbReference type="ARBA" id="ARBA00022842"/>
    </source>
</evidence>
<dbReference type="InterPro" id="IPR042108">
    <property type="entry name" value="GTPase_HflX_N_sf"/>
</dbReference>
<evidence type="ECO:0000313" key="9">
    <source>
        <dbReference type="EMBL" id="SHJ24450.1"/>
    </source>
</evidence>
<accession>A0A1M6HQF0</accession>
<name>A0A1M6HQF0_9FIRM</name>
<keyword evidence="2" id="KW-0479">Metal-binding</keyword>
<dbReference type="PANTHER" id="PTHR10229">
    <property type="entry name" value="GTP-BINDING PROTEIN HFLX"/>
    <property type="match status" value="1"/>
</dbReference>
<dbReference type="PANTHER" id="PTHR10229:SF0">
    <property type="entry name" value="GTP-BINDING PROTEIN 6-RELATED"/>
    <property type="match status" value="1"/>
</dbReference>
<keyword evidence="1 6" id="KW-0963">Cytoplasm</keyword>
<feature type="domain" description="Hflx-type G" evidence="8">
    <location>
        <begin position="366"/>
        <end position="533"/>
    </location>
</feature>
<dbReference type="Gene3D" id="3.40.50.300">
    <property type="entry name" value="P-loop containing nucleotide triphosphate hydrolases"/>
    <property type="match status" value="1"/>
</dbReference>
<dbReference type="AlphaFoldDB" id="A0A1M6HQF0"/>
<dbReference type="InterPro" id="IPR025121">
    <property type="entry name" value="GTPase_HflX_N"/>
</dbReference>
<keyword evidence="7" id="KW-0175">Coiled coil</keyword>
<feature type="coiled-coil region" evidence="7">
    <location>
        <begin position="326"/>
        <end position="360"/>
    </location>
</feature>
<dbReference type="GO" id="GO:0046872">
    <property type="term" value="F:metal ion binding"/>
    <property type="evidence" value="ECO:0007669"/>
    <property type="project" value="UniProtKB-KW"/>
</dbReference>
<dbReference type="Pfam" id="PF16360">
    <property type="entry name" value="GTP-bdg_M"/>
    <property type="match status" value="1"/>
</dbReference>
<keyword evidence="5 6" id="KW-0342">GTP-binding</keyword>
<dbReference type="InterPro" id="IPR027417">
    <property type="entry name" value="P-loop_NTPase"/>
</dbReference>
<dbReference type="EMBL" id="FQZS01000022">
    <property type="protein sequence ID" value="SHJ24450.1"/>
    <property type="molecule type" value="Genomic_DNA"/>
</dbReference>
<dbReference type="STRING" id="1122184.SAMN02745176_02896"/>
<dbReference type="Pfam" id="PF13167">
    <property type="entry name" value="GTP-bdg_N"/>
    <property type="match status" value="1"/>
</dbReference>
<organism evidence="9 10">
    <name type="scientific">Lutispora thermophila DSM 19022</name>
    <dbReference type="NCBI Taxonomy" id="1122184"/>
    <lineage>
        <taxon>Bacteria</taxon>
        <taxon>Bacillati</taxon>
        <taxon>Bacillota</taxon>
        <taxon>Clostridia</taxon>
        <taxon>Lutisporales</taxon>
        <taxon>Lutisporaceae</taxon>
        <taxon>Lutispora</taxon>
    </lineage>
</organism>
<dbReference type="Gene3D" id="3.40.50.11060">
    <property type="entry name" value="GTPase HflX, N-terminal domain"/>
    <property type="match status" value="1"/>
</dbReference>
<keyword evidence="10" id="KW-1185">Reference proteome</keyword>